<gene>
    <name evidence="3" type="primary">shisa1</name>
    <name evidence="3" type="ORF">FJT64_005166</name>
</gene>
<dbReference type="InterPro" id="IPR053891">
    <property type="entry name" value="Shisa_N"/>
</dbReference>
<feature type="compositionally biased region" description="Low complexity" evidence="1">
    <location>
        <begin position="64"/>
        <end position="73"/>
    </location>
</feature>
<dbReference type="Pfam" id="PF13908">
    <property type="entry name" value="Shisa_N"/>
    <property type="match status" value="1"/>
</dbReference>
<evidence type="ECO:0000259" key="2">
    <source>
        <dbReference type="Pfam" id="PF13908"/>
    </source>
</evidence>
<dbReference type="AlphaFoldDB" id="A0A6A4VRP9"/>
<feature type="compositionally biased region" description="Basic and acidic residues" evidence="1">
    <location>
        <begin position="76"/>
        <end position="85"/>
    </location>
</feature>
<evidence type="ECO:0000256" key="1">
    <source>
        <dbReference type="SAM" id="MobiDB-lite"/>
    </source>
</evidence>
<reference evidence="3 4" key="1">
    <citation type="submission" date="2019-07" db="EMBL/GenBank/DDBJ databases">
        <title>Draft genome assembly of a fouling barnacle, Amphibalanus amphitrite (Darwin, 1854): The first reference genome for Thecostraca.</title>
        <authorList>
            <person name="Kim W."/>
        </authorList>
    </citation>
    <scope>NUCLEOTIDE SEQUENCE [LARGE SCALE GENOMIC DNA]</scope>
    <source>
        <strain evidence="3">SNU_AA5</strain>
        <tissue evidence="3">Soma without cirri and trophi</tissue>
    </source>
</reference>
<dbReference type="Proteomes" id="UP000440578">
    <property type="component" value="Unassembled WGS sequence"/>
</dbReference>
<protein>
    <submittedName>
        <fullName evidence="3">Protein shisa-1</fullName>
    </submittedName>
</protein>
<sequence>MAVQRGLGDDHEVLSRNAFCSGYVDSFGKWNNGFACPSLEDDEVFCCGTTTYRYCCTLVEPEETPGTTTTTNTSGDVKDKVFTDK</sequence>
<comment type="caution">
    <text evidence="3">The sequence shown here is derived from an EMBL/GenBank/DDBJ whole genome shotgun (WGS) entry which is preliminary data.</text>
</comment>
<dbReference type="OrthoDB" id="6381718at2759"/>
<name>A0A6A4VRP9_AMPAM</name>
<dbReference type="EMBL" id="VIIS01001496">
    <property type="protein sequence ID" value="KAF0297366.1"/>
    <property type="molecule type" value="Genomic_DNA"/>
</dbReference>
<proteinExistence type="predicted"/>
<keyword evidence="4" id="KW-1185">Reference proteome</keyword>
<evidence type="ECO:0000313" key="3">
    <source>
        <dbReference type="EMBL" id="KAF0297366.1"/>
    </source>
</evidence>
<evidence type="ECO:0000313" key="4">
    <source>
        <dbReference type="Proteomes" id="UP000440578"/>
    </source>
</evidence>
<organism evidence="3 4">
    <name type="scientific">Amphibalanus amphitrite</name>
    <name type="common">Striped barnacle</name>
    <name type="synonym">Balanus amphitrite</name>
    <dbReference type="NCBI Taxonomy" id="1232801"/>
    <lineage>
        <taxon>Eukaryota</taxon>
        <taxon>Metazoa</taxon>
        <taxon>Ecdysozoa</taxon>
        <taxon>Arthropoda</taxon>
        <taxon>Crustacea</taxon>
        <taxon>Multicrustacea</taxon>
        <taxon>Cirripedia</taxon>
        <taxon>Thoracica</taxon>
        <taxon>Thoracicalcarea</taxon>
        <taxon>Balanomorpha</taxon>
        <taxon>Balanoidea</taxon>
        <taxon>Balanidae</taxon>
        <taxon>Amphibalaninae</taxon>
        <taxon>Amphibalanus</taxon>
    </lineage>
</organism>
<feature type="region of interest" description="Disordered" evidence="1">
    <location>
        <begin position="64"/>
        <end position="85"/>
    </location>
</feature>
<accession>A0A6A4VRP9</accession>
<feature type="domain" description="Shisa N-terminal" evidence="2">
    <location>
        <begin position="19"/>
        <end position="58"/>
    </location>
</feature>